<name>W5N809_LEPOC</name>
<dbReference type="FunFam" id="1.20.5.1160:FF:000002">
    <property type="entry name" value="Type I keratin 10"/>
    <property type="match status" value="1"/>
</dbReference>
<feature type="region of interest" description="Disordered" evidence="5">
    <location>
        <begin position="442"/>
        <end position="461"/>
    </location>
</feature>
<dbReference type="PROSITE" id="PS51842">
    <property type="entry name" value="IF_ROD_2"/>
    <property type="match status" value="1"/>
</dbReference>
<evidence type="ECO:0000256" key="3">
    <source>
        <dbReference type="ARBA" id="ARBA00023054"/>
    </source>
</evidence>
<dbReference type="OMA" id="IMICIPP"/>
<dbReference type="AlphaFoldDB" id="W5N809"/>
<dbReference type="Proteomes" id="UP000018468">
    <property type="component" value="Linkage group LG15"/>
</dbReference>
<dbReference type="Pfam" id="PF00038">
    <property type="entry name" value="Filament"/>
    <property type="match status" value="2"/>
</dbReference>
<feature type="domain" description="IF rod" evidence="6">
    <location>
        <begin position="82"/>
        <end position="430"/>
    </location>
</feature>
<keyword evidence="8" id="KW-1185">Reference proteome</keyword>
<evidence type="ECO:0000256" key="1">
    <source>
        <dbReference type="ARBA" id="ARBA00022744"/>
    </source>
</evidence>
<sequence>MSVYSLPEPAYPMPERFSQLIKPSSRLSSLTGLVRKASSLGGITPTTRISTSSLSMPLTLYGGGGGGGSSAGSCSSLIGADGKATMQNLNDRLAAYLEKVRSLEAANGELERKIREWYEKRAPVARDYSAYEKTIAGLRKQIGAMTQMNAKIILQIDNARLASDDFKVKYEAELALRQSVEADVVGLRRVLDDLTLTRSALEAQVEALQEELIYLKKNHQEALLVLRSQLGGQVSVEVDAAPQQDLMEVLDEIRAQYEGIAEKNRRDMEGWYKGKVRLPARGDGPAAGTLCAWPRNLTTFCSSEIALLSLSPQFDVLSQQVSVSTEALQSSKSEISELKRAIQGLEIELQSLLSLKSALEDNLAETESSYSAQLTKLQSQVTQLETELGRVRVDTERQSSEYQMLLDIKTRLEMEIAEYRRLLDGEDVGLKSKDLIMICIPPPEPQPEAPPSPNPERSRKVKTIVEELVDGKVVSSEVKEVEEKL</sequence>
<evidence type="ECO:0000259" key="6">
    <source>
        <dbReference type="PROSITE" id="PS51842"/>
    </source>
</evidence>
<dbReference type="GO" id="GO:0030280">
    <property type="term" value="F:structural constituent of skin epidermis"/>
    <property type="evidence" value="ECO:0000318"/>
    <property type="project" value="GO_Central"/>
</dbReference>
<organism evidence="7 8">
    <name type="scientific">Lepisosteus oculatus</name>
    <name type="common">Spotted gar</name>
    <dbReference type="NCBI Taxonomy" id="7918"/>
    <lineage>
        <taxon>Eukaryota</taxon>
        <taxon>Metazoa</taxon>
        <taxon>Chordata</taxon>
        <taxon>Craniata</taxon>
        <taxon>Vertebrata</taxon>
        <taxon>Euteleostomi</taxon>
        <taxon>Actinopterygii</taxon>
        <taxon>Neopterygii</taxon>
        <taxon>Holostei</taxon>
        <taxon>Semionotiformes</taxon>
        <taxon>Lepisosteidae</taxon>
        <taxon>Lepisosteus</taxon>
    </lineage>
</organism>
<protein>
    <recommendedName>
        <fullName evidence="6">IF rod domain-containing protein</fullName>
    </recommendedName>
</protein>
<evidence type="ECO:0000256" key="4">
    <source>
        <dbReference type="SAM" id="Coils"/>
    </source>
</evidence>
<evidence type="ECO:0000313" key="7">
    <source>
        <dbReference type="Ensembl" id="ENSLOCP00000016768.1"/>
    </source>
</evidence>
<dbReference type="HOGENOM" id="CLU_012560_8_1_1"/>
<reference evidence="7" key="3">
    <citation type="submission" date="2025-09" db="UniProtKB">
        <authorList>
            <consortium name="Ensembl"/>
        </authorList>
    </citation>
    <scope>IDENTIFICATION</scope>
</reference>
<keyword evidence="2" id="KW-0403">Intermediate filament</keyword>
<dbReference type="EMBL" id="AHAT01030957">
    <property type="status" value="NOT_ANNOTATED_CDS"/>
    <property type="molecule type" value="Genomic_DNA"/>
</dbReference>
<dbReference type="EMBL" id="AHAT01030956">
    <property type="status" value="NOT_ANNOTATED_CDS"/>
    <property type="molecule type" value="Genomic_DNA"/>
</dbReference>
<dbReference type="Bgee" id="ENSLOCG00000013599">
    <property type="expression patterns" value="Expressed in camera-type eye and 6 other cell types or tissues"/>
</dbReference>
<dbReference type="PANTHER" id="PTHR23239:SF180">
    <property type="entry name" value="KERATIN, TYPE I CYTOSKELETAL 17"/>
    <property type="match status" value="1"/>
</dbReference>
<dbReference type="EMBL" id="AHAT01030955">
    <property type="status" value="NOT_ANNOTATED_CDS"/>
    <property type="molecule type" value="Genomic_DNA"/>
</dbReference>
<dbReference type="InParanoid" id="W5N809"/>
<accession>W5N809</accession>
<proteinExistence type="predicted"/>
<dbReference type="GO" id="GO:0005856">
    <property type="term" value="C:cytoskeleton"/>
    <property type="evidence" value="ECO:0000318"/>
    <property type="project" value="GO_Central"/>
</dbReference>
<feature type="coiled-coil region" evidence="4">
    <location>
        <begin position="328"/>
        <end position="394"/>
    </location>
</feature>
<dbReference type="Gene3D" id="1.20.5.1160">
    <property type="entry name" value="Vasodilator-stimulated phosphoprotein"/>
    <property type="match status" value="1"/>
</dbReference>
<dbReference type="eggNOG" id="ENOG502QTM6">
    <property type="taxonomic scope" value="Eukaryota"/>
</dbReference>
<dbReference type="Gene3D" id="1.20.5.170">
    <property type="match status" value="1"/>
</dbReference>
<dbReference type="PANTHER" id="PTHR23239">
    <property type="entry name" value="INTERMEDIATE FILAMENT"/>
    <property type="match status" value="1"/>
</dbReference>
<keyword evidence="1" id="KW-0416">Keratin</keyword>
<evidence type="ECO:0000256" key="5">
    <source>
        <dbReference type="SAM" id="MobiDB-lite"/>
    </source>
</evidence>
<dbReference type="InterPro" id="IPR039008">
    <property type="entry name" value="IF_rod_dom"/>
</dbReference>
<dbReference type="SUPFAM" id="SSF64593">
    <property type="entry name" value="Intermediate filament protein, coiled coil region"/>
    <property type="match status" value="2"/>
</dbReference>
<dbReference type="PRINTS" id="PR01248">
    <property type="entry name" value="TYPE1KERATIN"/>
</dbReference>
<dbReference type="Ensembl" id="ENSLOCT00000016798.1">
    <property type="protein sequence ID" value="ENSLOCP00000016768.1"/>
    <property type="gene ID" value="ENSLOCG00000013599.1"/>
</dbReference>
<evidence type="ECO:0000313" key="8">
    <source>
        <dbReference type="Proteomes" id="UP000018468"/>
    </source>
</evidence>
<keyword evidence="3 4" id="KW-0175">Coiled coil</keyword>
<evidence type="ECO:0000256" key="2">
    <source>
        <dbReference type="ARBA" id="ARBA00022754"/>
    </source>
</evidence>
<feature type="coiled-coil region" evidence="4">
    <location>
        <begin position="191"/>
        <end position="218"/>
    </location>
</feature>
<feature type="compositionally biased region" description="Pro residues" evidence="5">
    <location>
        <begin position="442"/>
        <end position="454"/>
    </location>
</feature>
<feature type="coiled-coil region" evidence="4">
    <location>
        <begin position="86"/>
        <end position="120"/>
    </location>
</feature>
<reference evidence="8" key="1">
    <citation type="submission" date="2011-12" db="EMBL/GenBank/DDBJ databases">
        <title>The Draft Genome of Lepisosteus oculatus.</title>
        <authorList>
            <consortium name="The Broad Institute Genome Assembly &amp; Analysis Group"/>
            <consortium name="Computational R&amp;D Group"/>
            <consortium name="and Sequencing Platform"/>
            <person name="Di Palma F."/>
            <person name="Alfoldi J."/>
            <person name="Johnson J."/>
            <person name="Berlin A."/>
            <person name="Gnerre S."/>
            <person name="Jaffe D."/>
            <person name="MacCallum I."/>
            <person name="Young S."/>
            <person name="Walker B.J."/>
            <person name="Lander E.S."/>
            <person name="Lindblad-Toh K."/>
        </authorList>
    </citation>
    <scope>NUCLEOTIDE SEQUENCE [LARGE SCALE GENOMIC DNA]</scope>
</reference>
<dbReference type="InterPro" id="IPR002957">
    <property type="entry name" value="Keratin_I"/>
</dbReference>
<dbReference type="GeneTree" id="ENSGT00950000182969"/>
<dbReference type="SMART" id="SM01391">
    <property type="entry name" value="Filament"/>
    <property type="match status" value="1"/>
</dbReference>
<dbReference type="FunFam" id="1.20.5.170:FF:000002">
    <property type="entry name" value="Type I keratin KA11"/>
    <property type="match status" value="1"/>
</dbReference>
<dbReference type="STRING" id="7918.ENSLOCP00000016768"/>
<reference evidence="7" key="2">
    <citation type="submission" date="2025-08" db="UniProtKB">
        <authorList>
            <consortium name="Ensembl"/>
        </authorList>
    </citation>
    <scope>IDENTIFICATION</scope>
</reference>
<dbReference type="GO" id="GO:0045095">
    <property type="term" value="C:keratin filament"/>
    <property type="evidence" value="ECO:0000318"/>
    <property type="project" value="GO_Central"/>
</dbReference>
<dbReference type="Gene3D" id="1.20.5.500">
    <property type="entry name" value="Single helix bin"/>
    <property type="match status" value="1"/>
</dbReference>
<dbReference type="EMBL" id="AHAT01030958">
    <property type="status" value="NOT_ANNOTATED_CDS"/>
    <property type="molecule type" value="Genomic_DNA"/>
</dbReference>
<dbReference type="GO" id="GO:0002009">
    <property type="term" value="P:morphogenesis of an epithelium"/>
    <property type="evidence" value="ECO:0000318"/>
    <property type="project" value="GO_Central"/>
</dbReference>